<dbReference type="AlphaFoldDB" id="A0AAD3SYL8"/>
<evidence type="ECO:0000313" key="2">
    <source>
        <dbReference type="Proteomes" id="UP001279734"/>
    </source>
</evidence>
<reference evidence="1" key="1">
    <citation type="submission" date="2023-05" db="EMBL/GenBank/DDBJ databases">
        <title>Nepenthes gracilis genome sequencing.</title>
        <authorList>
            <person name="Fukushima K."/>
        </authorList>
    </citation>
    <scope>NUCLEOTIDE SEQUENCE</scope>
    <source>
        <strain evidence="1">SING2019-196</strain>
    </source>
</reference>
<name>A0AAD3SYL8_NEPGR</name>
<dbReference type="EMBL" id="BSYO01000021">
    <property type="protein sequence ID" value="GMH19584.1"/>
    <property type="molecule type" value="Genomic_DNA"/>
</dbReference>
<sequence length="129" mass="13914">MQCSTHAYQSVPPLPRSYVVGLMLTLRLVGGKECWPISEEDQLAPLGPVGAPVKPDPQPTCRCQPNWNAPFPYYLLVAAEAARNYLTRNCWLGADASLLASVVAAQVFGLDGALIPLNVLSLPAKRPDD</sequence>
<proteinExistence type="predicted"/>
<organism evidence="1 2">
    <name type="scientific">Nepenthes gracilis</name>
    <name type="common">Slender pitcher plant</name>
    <dbReference type="NCBI Taxonomy" id="150966"/>
    <lineage>
        <taxon>Eukaryota</taxon>
        <taxon>Viridiplantae</taxon>
        <taxon>Streptophyta</taxon>
        <taxon>Embryophyta</taxon>
        <taxon>Tracheophyta</taxon>
        <taxon>Spermatophyta</taxon>
        <taxon>Magnoliopsida</taxon>
        <taxon>eudicotyledons</taxon>
        <taxon>Gunneridae</taxon>
        <taxon>Pentapetalae</taxon>
        <taxon>Caryophyllales</taxon>
        <taxon>Nepenthaceae</taxon>
        <taxon>Nepenthes</taxon>
    </lineage>
</organism>
<gene>
    <name evidence="1" type="ORF">Nepgr_021425</name>
</gene>
<keyword evidence="2" id="KW-1185">Reference proteome</keyword>
<dbReference type="Proteomes" id="UP001279734">
    <property type="component" value="Unassembled WGS sequence"/>
</dbReference>
<evidence type="ECO:0000313" key="1">
    <source>
        <dbReference type="EMBL" id="GMH19584.1"/>
    </source>
</evidence>
<accession>A0AAD3SYL8</accession>
<protein>
    <submittedName>
        <fullName evidence="1">Uncharacterized protein</fullName>
    </submittedName>
</protein>
<comment type="caution">
    <text evidence="1">The sequence shown here is derived from an EMBL/GenBank/DDBJ whole genome shotgun (WGS) entry which is preliminary data.</text>
</comment>